<reference evidence="6 7" key="1">
    <citation type="journal article" date="2015" name="Nature">
        <title>rRNA introns, odd ribosomes, and small enigmatic genomes across a large radiation of phyla.</title>
        <authorList>
            <person name="Brown C.T."/>
            <person name="Hug L.A."/>
            <person name="Thomas B.C."/>
            <person name="Sharon I."/>
            <person name="Castelle C.J."/>
            <person name="Singh A."/>
            <person name="Wilkins M.J."/>
            <person name="Williams K.H."/>
            <person name="Banfield J.F."/>
        </authorList>
    </citation>
    <scope>NUCLEOTIDE SEQUENCE [LARGE SCALE GENOMIC DNA]</scope>
</reference>
<evidence type="ECO:0000313" key="6">
    <source>
        <dbReference type="EMBL" id="KKU75968.1"/>
    </source>
</evidence>
<evidence type="ECO:0000256" key="3">
    <source>
        <dbReference type="ARBA" id="ARBA00037420"/>
    </source>
</evidence>
<evidence type="ECO:0000256" key="2">
    <source>
        <dbReference type="ARBA" id="ARBA00023002"/>
    </source>
</evidence>
<feature type="active site" description="Cysteine sulfenic acid (-SOH) intermediate; for peroxidase activity" evidence="4">
    <location>
        <position position="47"/>
    </location>
</feature>
<evidence type="ECO:0000313" key="7">
    <source>
        <dbReference type="Proteomes" id="UP000034682"/>
    </source>
</evidence>
<dbReference type="PATRIC" id="fig|1618655.3.peg.646"/>
<dbReference type="CDD" id="cd03015">
    <property type="entry name" value="PRX_Typ2cys"/>
    <property type="match status" value="1"/>
</dbReference>
<accession>A0A0G1VCU1</accession>
<dbReference type="Pfam" id="PF00578">
    <property type="entry name" value="AhpC-TSA"/>
    <property type="match status" value="1"/>
</dbReference>
<dbReference type="GO" id="GO:0008379">
    <property type="term" value="F:thioredoxin peroxidase activity"/>
    <property type="evidence" value="ECO:0007669"/>
    <property type="project" value="TreeGrafter"/>
</dbReference>
<dbReference type="GO" id="GO:0005829">
    <property type="term" value="C:cytosol"/>
    <property type="evidence" value="ECO:0007669"/>
    <property type="project" value="TreeGrafter"/>
</dbReference>
<dbReference type="PIRSF" id="PIRSF000239">
    <property type="entry name" value="AHPC"/>
    <property type="match status" value="1"/>
</dbReference>
<evidence type="ECO:0000259" key="5">
    <source>
        <dbReference type="PROSITE" id="PS51352"/>
    </source>
</evidence>
<gene>
    <name evidence="6" type="ORF">UY02_C0038G0003</name>
</gene>
<dbReference type="SUPFAM" id="SSF52833">
    <property type="entry name" value="Thioredoxin-like"/>
    <property type="match status" value="1"/>
</dbReference>
<dbReference type="GO" id="GO:0042744">
    <property type="term" value="P:hydrogen peroxide catabolic process"/>
    <property type="evidence" value="ECO:0007669"/>
    <property type="project" value="TreeGrafter"/>
</dbReference>
<evidence type="ECO:0000256" key="4">
    <source>
        <dbReference type="PIRSR" id="PIRSR000239-1"/>
    </source>
</evidence>
<comment type="caution">
    <text evidence="6">The sequence shown here is derived from an EMBL/GenBank/DDBJ whole genome shotgun (WGS) entry which is preliminary data.</text>
</comment>
<comment type="function">
    <text evidence="3">Thiol-specific peroxidase that catalyzes the reduction of hydrogen peroxide and organic hydroperoxides to water and alcohols, respectively. Plays a role in cell protection against oxidative stress by detoxifying peroxides.</text>
</comment>
<dbReference type="GO" id="GO:0045454">
    <property type="term" value="P:cell redox homeostasis"/>
    <property type="evidence" value="ECO:0007669"/>
    <property type="project" value="TreeGrafter"/>
</dbReference>
<dbReference type="PROSITE" id="PS51352">
    <property type="entry name" value="THIOREDOXIN_2"/>
    <property type="match status" value="1"/>
</dbReference>
<name>A0A0G1VCU1_9BACT</name>
<feature type="domain" description="Thioredoxin" evidence="5">
    <location>
        <begin position="2"/>
        <end position="155"/>
    </location>
</feature>
<dbReference type="InterPro" id="IPR000866">
    <property type="entry name" value="AhpC/TSA"/>
</dbReference>
<dbReference type="Proteomes" id="UP000034682">
    <property type="component" value="Unassembled WGS sequence"/>
</dbReference>
<dbReference type="InterPro" id="IPR050217">
    <property type="entry name" value="Peroxiredoxin"/>
</dbReference>
<dbReference type="GO" id="GO:0033554">
    <property type="term" value="P:cellular response to stress"/>
    <property type="evidence" value="ECO:0007669"/>
    <property type="project" value="TreeGrafter"/>
</dbReference>
<dbReference type="InterPro" id="IPR024706">
    <property type="entry name" value="Peroxiredoxin_AhpC-typ"/>
</dbReference>
<comment type="similarity">
    <text evidence="1">Belongs to the peroxiredoxin family. AhpC/Prx1 subfamily.</text>
</comment>
<dbReference type="PANTHER" id="PTHR10681:SF128">
    <property type="entry name" value="THIOREDOXIN-DEPENDENT PEROXIDE REDUCTASE, MITOCHONDRIAL"/>
    <property type="match status" value="1"/>
</dbReference>
<sequence length="171" mass="19611">MVKVSETAPDFKLEGYLHGKFKEYGLKQYKNKWLVLFFYPLDFTFICPTEIKQFSKKYDEFKKLRADVLGVSVDSVHSHKAWVEGPLGKINFPLLSDFHKKMSRDYEVLDEEAGTAQRGTFIVDPVGKVRYIVISDDDVGRSVDETLRVVQALQTGKLCPVEWTPGKKTLN</sequence>
<dbReference type="EMBL" id="LCOK01000038">
    <property type="protein sequence ID" value="KKU75968.1"/>
    <property type="molecule type" value="Genomic_DNA"/>
</dbReference>
<proteinExistence type="inferred from homology"/>
<dbReference type="GO" id="GO:0006979">
    <property type="term" value="P:response to oxidative stress"/>
    <property type="evidence" value="ECO:0007669"/>
    <property type="project" value="TreeGrafter"/>
</dbReference>
<dbReference type="AlphaFoldDB" id="A0A0G1VCU1"/>
<dbReference type="PANTHER" id="PTHR10681">
    <property type="entry name" value="THIOREDOXIN PEROXIDASE"/>
    <property type="match status" value="1"/>
</dbReference>
<dbReference type="InterPro" id="IPR036249">
    <property type="entry name" value="Thioredoxin-like_sf"/>
</dbReference>
<evidence type="ECO:0000256" key="1">
    <source>
        <dbReference type="ARBA" id="ARBA00009796"/>
    </source>
</evidence>
<dbReference type="InterPro" id="IPR013766">
    <property type="entry name" value="Thioredoxin_domain"/>
</dbReference>
<organism evidence="6 7">
    <name type="scientific">Candidatus Giovannonibacteria bacterium GW2011_GWB1_47_6b</name>
    <dbReference type="NCBI Taxonomy" id="1618655"/>
    <lineage>
        <taxon>Bacteria</taxon>
        <taxon>Candidatus Giovannoniibacteriota</taxon>
    </lineage>
</organism>
<keyword evidence="2" id="KW-0560">Oxidoreductase</keyword>
<dbReference type="Gene3D" id="3.40.30.10">
    <property type="entry name" value="Glutaredoxin"/>
    <property type="match status" value="1"/>
</dbReference>
<protein>
    <submittedName>
        <fullName evidence="6">Alkyl hydroperoxide reductase</fullName>
    </submittedName>
</protein>